<dbReference type="PANTHER" id="PTHR33618">
    <property type="entry name" value="39S RIBOSOMAL PROTEIN L53, MITOCHONDRIAL"/>
    <property type="match status" value="1"/>
</dbReference>
<dbReference type="InterPro" id="IPR019716">
    <property type="entry name" value="Ribosomal_mL53"/>
</dbReference>
<evidence type="ECO:0000313" key="10">
    <source>
        <dbReference type="RefSeq" id="XP_034253785.1"/>
    </source>
</evidence>
<dbReference type="GeneID" id="117652792"/>
<keyword evidence="6" id="KW-0687">Ribonucleoprotein</keyword>
<evidence type="ECO:0000256" key="2">
    <source>
        <dbReference type="ARBA" id="ARBA00005557"/>
    </source>
</evidence>
<name>A0A6P9A8D1_THRPL</name>
<dbReference type="OrthoDB" id="6618793at2759"/>
<evidence type="ECO:0000256" key="7">
    <source>
        <dbReference type="ARBA" id="ARBA00035180"/>
    </source>
</evidence>
<dbReference type="Pfam" id="PF10780">
    <property type="entry name" value="MRP_L53"/>
    <property type="match status" value="1"/>
</dbReference>
<dbReference type="Proteomes" id="UP000515158">
    <property type="component" value="Unplaced"/>
</dbReference>
<evidence type="ECO:0000256" key="1">
    <source>
        <dbReference type="ARBA" id="ARBA00004173"/>
    </source>
</evidence>
<evidence type="ECO:0000256" key="6">
    <source>
        <dbReference type="ARBA" id="ARBA00023274"/>
    </source>
</evidence>
<evidence type="ECO:0000256" key="5">
    <source>
        <dbReference type="ARBA" id="ARBA00023128"/>
    </source>
</evidence>
<dbReference type="FunCoup" id="A0A6P9A8D1">
    <property type="interactions" value="54"/>
</dbReference>
<dbReference type="InterPro" id="IPR052473">
    <property type="entry name" value="mtLSU_mL53"/>
</dbReference>
<reference evidence="10" key="1">
    <citation type="submission" date="2025-08" db="UniProtKB">
        <authorList>
            <consortium name="RefSeq"/>
        </authorList>
    </citation>
    <scope>IDENTIFICATION</scope>
    <source>
        <tissue evidence="10">Total insect</tissue>
    </source>
</reference>
<keyword evidence="4" id="KW-0689">Ribosomal protein</keyword>
<comment type="subcellular location">
    <subcellularLocation>
        <location evidence="1">Mitochondrion</location>
    </subcellularLocation>
</comment>
<keyword evidence="5" id="KW-0496">Mitochondrion</keyword>
<dbReference type="AlphaFoldDB" id="A0A6P9A8D1"/>
<accession>A0A6P9A8D1</accession>
<organism evidence="10">
    <name type="scientific">Thrips palmi</name>
    <name type="common">Melon thrips</name>
    <dbReference type="NCBI Taxonomy" id="161013"/>
    <lineage>
        <taxon>Eukaryota</taxon>
        <taxon>Metazoa</taxon>
        <taxon>Ecdysozoa</taxon>
        <taxon>Arthropoda</taxon>
        <taxon>Hexapoda</taxon>
        <taxon>Insecta</taxon>
        <taxon>Pterygota</taxon>
        <taxon>Neoptera</taxon>
        <taxon>Paraneoptera</taxon>
        <taxon>Thysanoptera</taxon>
        <taxon>Terebrantia</taxon>
        <taxon>Thripoidea</taxon>
        <taxon>Thripidae</taxon>
        <taxon>Thrips</taxon>
    </lineage>
</organism>
<dbReference type="GO" id="GO:0005762">
    <property type="term" value="C:mitochondrial large ribosomal subunit"/>
    <property type="evidence" value="ECO:0007669"/>
    <property type="project" value="TreeGrafter"/>
</dbReference>
<dbReference type="CTD" id="116540"/>
<proteinExistence type="inferred from homology"/>
<evidence type="ECO:0000313" key="9">
    <source>
        <dbReference type="Proteomes" id="UP000515158"/>
    </source>
</evidence>
<protein>
    <recommendedName>
        <fullName evidence="7">Large ribosomal subunit protein mL53</fullName>
    </recommendedName>
    <alternativeName>
        <fullName evidence="8">39S ribosomal protein L53, mitochondrial</fullName>
    </alternativeName>
</protein>
<keyword evidence="9" id="KW-1185">Reference proteome</keyword>
<comment type="similarity">
    <text evidence="2">Belongs to the mitochondrion-specific ribosomal protein mL53 family.</text>
</comment>
<evidence type="ECO:0000256" key="4">
    <source>
        <dbReference type="ARBA" id="ARBA00022980"/>
    </source>
</evidence>
<sequence>MGIFRINGIVGKRVPAATSLIVQQFENLNLKAVKSIVASYDPFDERCISTRKFVEFLNHKIVTRKFPEFKVQTAIKCDRSEPTVSFDLVTGKKVLFKAANLTTLEMFELYNRYVSPYAPEEEKPRETLTTKAMRQGRK</sequence>
<gene>
    <name evidence="10" type="primary">LOC117652792</name>
</gene>
<keyword evidence="3" id="KW-0809">Transit peptide</keyword>
<dbReference type="PANTHER" id="PTHR33618:SF1">
    <property type="entry name" value="LARGE RIBOSOMAL SUBUNIT PROTEIN ML53"/>
    <property type="match status" value="1"/>
</dbReference>
<dbReference type="KEGG" id="tpal:117652792"/>
<dbReference type="Gene3D" id="3.40.30.10">
    <property type="entry name" value="Glutaredoxin"/>
    <property type="match status" value="1"/>
</dbReference>
<dbReference type="RefSeq" id="XP_034253785.1">
    <property type="nucleotide sequence ID" value="XM_034397894.1"/>
</dbReference>
<evidence type="ECO:0000256" key="3">
    <source>
        <dbReference type="ARBA" id="ARBA00022946"/>
    </source>
</evidence>
<dbReference type="InParanoid" id="A0A6P9A8D1"/>
<evidence type="ECO:0000256" key="8">
    <source>
        <dbReference type="ARBA" id="ARBA00042721"/>
    </source>
</evidence>